<sequence>MTLIRRRTSIPVPTVYAYEVDTRNPTSAAFILMQVVSGNVATDSDGGYEVHQGQIPLHRRPPFYLAAAKIQVQMTSDPIGRLEIQNPYVYPGIPQSACLISC</sequence>
<gene>
    <name evidence="1" type="ORF">HRG_04719</name>
</gene>
<protein>
    <submittedName>
        <fullName evidence="1">Uncharacterized protein</fullName>
    </submittedName>
</protein>
<proteinExistence type="predicted"/>
<organism evidence="1 2">
    <name type="scientific">Hirsutella rhossiliensis</name>
    <dbReference type="NCBI Taxonomy" id="111463"/>
    <lineage>
        <taxon>Eukaryota</taxon>
        <taxon>Fungi</taxon>
        <taxon>Dikarya</taxon>
        <taxon>Ascomycota</taxon>
        <taxon>Pezizomycotina</taxon>
        <taxon>Sordariomycetes</taxon>
        <taxon>Hypocreomycetidae</taxon>
        <taxon>Hypocreales</taxon>
        <taxon>Ophiocordycipitaceae</taxon>
        <taxon>Hirsutella</taxon>
    </lineage>
</organism>
<accession>A0A9P8SIV8</accession>
<comment type="caution">
    <text evidence="1">The sequence shown here is derived from an EMBL/GenBank/DDBJ whole genome shotgun (WGS) entry which is preliminary data.</text>
</comment>
<dbReference type="Proteomes" id="UP000824596">
    <property type="component" value="Unassembled WGS sequence"/>
</dbReference>
<dbReference type="OrthoDB" id="10003767at2759"/>
<keyword evidence="2" id="KW-1185">Reference proteome</keyword>
<name>A0A9P8SIV8_9HYPO</name>
<reference evidence="1" key="1">
    <citation type="submission" date="2021-09" db="EMBL/GenBank/DDBJ databases">
        <title>A high-quality genome of the endoparasitic fungus Hirsutella rhossiliensis with a comparison of Hirsutella genomes reveals transposable elements contributing to genome size variation.</title>
        <authorList>
            <person name="Lin R."/>
            <person name="Jiao Y."/>
            <person name="Sun X."/>
            <person name="Ling J."/>
            <person name="Xie B."/>
            <person name="Cheng X."/>
        </authorList>
    </citation>
    <scope>NUCLEOTIDE SEQUENCE</scope>
    <source>
        <strain evidence="1">HR02</strain>
    </source>
</reference>
<dbReference type="RefSeq" id="XP_044721804.1">
    <property type="nucleotide sequence ID" value="XM_044863190.1"/>
</dbReference>
<evidence type="ECO:0000313" key="1">
    <source>
        <dbReference type="EMBL" id="KAH0964291.1"/>
    </source>
</evidence>
<dbReference type="EMBL" id="JAIZPD010000004">
    <property type="protein sequence ID" value="KAH0964291.1"/>
    <property type="molecule type" value="Genomic_DNA"/>
</dbReference>
<dbReference type="AlphaFoldDB" id="A0A9P8SIV8"/>
<dbReference type="GeneID" id="68353848"/>
<evidence type="ECO:0000313" key="2">
    <source>
        <dbReference type="Proteomes" id="UP000824596"/>
    </source>
</evidence>